<keyword evidence="3" id="KW-0067">ATP-binding</keyword>
<feature type="domain" description="ABC transporter" evidence="4">
    <location>
        <begin position="13"/>
        <end position="218"/>
    </location>
</feature>
<keyword evidence="2" id="KW-0547">Nucleotide-binding</keyword>
<dbReference type="InterPro" id="IPR027417">
    <property type="entry name" value="P-loop_NTPase"/>
</dbReference>
<evidence type="ECO:0000256" key="3">
    <source>
        <dbReference type="ARBA" id="ARBA00022840"/>
    </source>
</evidence>
<dbReference type="InterPro" id="IPR003439">
    <property type="entry name" value="ABC_transporter-like_ATP-bd"/>
</dbReference>
<name>A0A495IZQ0_9SPHI</name>
<dbReference type="Gene3D" id="3.40.50.300">
    <property type="entry name" value="P-loop containing nucleotide triphosphate hydrolases"/>
    <property type="match status" value="1"/>
</dbReference>
<evidence type="ECO:0000256" key="1">
    <source>
        <dbReference type="ARBA" id="ARBA00022448"/>
    </source>
</evidence>
<dbReference type="EMBL" id="RBKU01000001">
    <property type="protein sequence ID" value="RKR81299.1"/>
    <property type="molecule type" value="Genomic_DNA"/>
</dbReference>
<dbReference type="AlphaFoldDB" id="A0A495IZQ0"/>
<keyword evidence="6" id="KW-1185">Reference proteome</keyword>
<dbReference type="PANTHER" id="PTHR42939">
    <property type="entry name" value="ABC TRANSPORTER ATP-BINDING PROTEIN ALBC-RELATED"/>
    <property type="match status" value="1"/>
</dbReference>
<proteinExistence type="predicted"/>
<evidence type="ECO:0000259" key="4">
    <source>
        <dbReference type="PROSITE" id="PS50893"/>
    </source>
</evidence>
<dbReference type="InterPro" id="IPR003593">
    <property type="entry name" value="AAA+_ATPase"/>
</dbReference>
<accession>A0A495IZQ0</accession>
<gene>
    <name evidence="5" type="ORF">BDD43_1444</name>
</gene>
<dbReference type="SUPFAM" id="SSF52540">
    <property type="entry name" value="P-loop containing nucleoside triphosphate hydrolases"/>
    <property type="match status" value="1"/>
</dbReference>
<reference evidence="5 6" key="1">
    <citation type="submission" date="2018-10" db="EMBL/GenBank/DDBJ databases">
        <title>Genomic Encyclopedia of Archaeal and Bacterial Type Strains, Phase II (KMG-II): from individual species to whole genera.</title>
        <authorList>
            <person name="Goeker M."/>
        </authorList>
    </citation>
    <scope>NUCLEOTIDE SEQUENCE [LARGE SCALE GENOMIC DNA]</scope>
    <source>
        <strain evidence="5 6">DSM 18602</strain>
    </source>
</reference>
<organism evidence="5 6">
    <name type="scientific">Mucilaginibacter gracilis</name>
    <dbReference type="NCBI Taxonomy" id="423350"/>
    <lineage>
        <taxon>Bacteria</taxon>
        <taxon>Pseudomonadati</taxon>
        <taxon>Bacteroidota</taxon>
        <taxon>Sphingobacteriia</taxon>
        <taxon>Sphingobacteriales</taxon>
        <taxon>Sphingobacteriaceae</taxon>
        <taxon>Mucilaginibacter</taxon>
    </lineage>
</organism>
<dbReference type="SMART" id="SM00382">
    <property type="entry name" value="AAA"/>
    <property type="match status" value="1"/>
</dbReference>
<dbReference type="Pfam" id="PF00005">
    <property type="entry name" value="ABC_tran"/>
    <property type="match status" value="1"/>
</dbReference>
<evidence type="ECO:0000313" key="6">
    <source>
        <dbReference type="Proteomes" id="UP000268007"/>
    </source>
</evidence>
<comment type="caution">
    <text evidence="5">The sequence shown here is derived from an EMBL/GenBank/DDBJ whole genome shotgun (WGS) entry which is preliminary data.</text>
</comment>
<dbReference type="GO" id="GO:0005524">
    <property type="term" value="F:ATP binding"/>
    <property type="evidence" value="ECO:0007669"/>
    <property type="project" value="UniProtKB-KW"/>
</dbReference>
<dbReference type="PROSITE" id="PS50893">
    <property type="entry name" value="ABC_TRANSPORTER_2"/>
    <property type="match status" value="1"/>
</dbReference>
<dbReference type="PANTHER" id="PTHR42939:SF1">
    <property type="entry name" value="ABC TRANSPORTER ATP-BINDING PROTEIN ALBC-RELATED"/>
    <property type="match status" value="1"/>
</dbReference>
<protein>
    <submittedName>
        <fullName evidence="5">ABC transporter family protein</fullName>
    </submittedName>
</protein>
<dbReference type="GO" id="GO:0016887">
    <property type="term" value="F:ATP hydrolysis activity"/>
    <property type="evidence" value="ECO:0007669"/>
    <property type="project" value="InterPro"/>
</dbReference>
<evidence type="ECO:0000256" key="2">
    <source>
        <dbReference type="ARBA" id="ARBA00022741"/>
    </source>
</evidence>
<sequence>MIYEPSTMNSISISLQNIGRRFNRDWIFRDVNYSFGNNLAYAILGPNGSGKSTLLQILTGSLTPSAGTIDFLVGDKPVEIEAVYKHLSFAAPYQELIEEFTLDEMIDFHFQFKKYRDGLNKAAIVNLLGLQTSKNKLLRYFSSGMKQRTKLALAFCADTEMLMLDEPTSNLDAQGVEWYLQLAEKFATNRLTIICSNQPHEYGFCSQTLNISNYKKQS</sequence>
<dbReference type="InterPro" id="IPR051782">
    <property type="entry name" value="ABC_Transporter_VariousFunc"/>
</dbReference>
<keyword evidence="1" id="KW-0813">Transport</keyword>
<dbReference type="Proteomes" id="UP000268007">
    <property type="component" value="Unassembled WGS sequence"/>
</dbReference>
<evidence type="ECO:0000313" key="5">
    <source>
        <dbReference type="EMBL" id="RKR81299.1"/>
    </source>
</evidence>